<keyword evidence="1" id="KW-1133">Transmembrane helix</keyword>
<sequence>MKRRLPYIIIFILFIAILIFLYFLFSMNYVPKNKELKFTNSPLNYCSSNFDCYIYSYDSCQCPTSVVVNKKYKDSPELYNNFPITPSEECLIACTPGSSFPKNAYCVNGKCGIEYEKLFEK</sequence>
<evidence type="ECO:0000313" key="3">
    <source>
        <dbReference type="Proteomes" id="UP000033881"/>
    </source>
</evidence>
<comment type="caution">
    <text evidence="2">The sequence shown here is derived from an EMBL/GenBank/DDBJ whole genome shotgun (WGS) entry which is preliminary data.</text>
</comment>
<evidence type="ECO:0000256" key="1">
    <source>
        <dbReference type="SAM" id="Phobius"/>
    </source>
</evidence>
<keyword evidence="1" id="KW-0812">Transmembrane</keyword>
<evidence type="ECO:0000313" key="2">
    <source>
        <dbReference type="EMBL" id="KKR00440.1"/>
    </source>
</evidence>
<dbReference type="STRING" id="1618574.UT24_C0012G0062"/>
<evidence type="ECO:0008006" key="4">
    <source>
        <dbReference type="Google" id="ProtNLM"/>
    </source>
</evidence>
<proteinExistence type="predicted"/>
<keyword evidence="1" id="KW-0472">Membrane</keyword>
<reference evidence="2 3" key="1">
    <citation type="journal article" date="2015" name="Nature">
        <title>rRNA introns, odd ribosomes, and small enigmatic genomes across a large radiation of phyla.</title>
        <authorList>
            <person name="Brown C.T."/>
            <person name="Hug L.A."/>
            <person name="Thomas B.C."/>
            <person name="Sharon I."/>
            <person name="Castelle C.J."/>
            <person name="Singh A."/>
            <person name="Wilkins M.J."/>
            <person name="Williams K.H."/>
            <person name="Banfield J.F."/>
        </authorList>
    </citation>
    <scope>NUCLEOTIDE SEQUENCE [LARGE SCALE GENOMIC DNA]</scope>
</reference>
<organism evidence="2 3">
    <name type="scientific">Candidatus Woesebacteria bacterium GW2011_GWB1_39_12</name>
    <dbReference type="NCBI Taxonomy" id="1618574"/>
    <lineage>
        <taxon>Bacteria</taxon>
        <taxon>Candidatus Woeseibacteriota</taxon>
    </lineage>
</organism>
<dbReference type="Proteomes" id="UP000033881">
    <property type="component" value="Unassembled WGS sequence"/>
</dbReference>
<protein>
    <recommendedName>
        <fullName evidence="4">Transmembrane protein</fullName>
    </recommendedName>
</protein>
<name>A0A0G0PQJ3_9BACT</name>
<feature type="transmembrane region" description="Helical" evidence="1">
    <location>
        <begin position="6"/>
        <end position="25"/>
    </location>
</feature>
<dbReference type="EMBL" id="LBWB01000012">
    <property type="protein sequence ID" value="KKR00440.1"/>
    <property type="molecule type" value="Genomic_DNA"/>
</dbReference>
<dbReference type="AlphaFoldDB" id="A0A0G0PQJ3"/>
<accession>A0A0G0PQJ3</accession>
<gene>
    <name evidence="2" type="ORF">UT24_C0012G0062</name>
</gene>